<dbReference type="Pfam" id="PF07331">
    <property type="entry name" value="TctB"/>
    <property type="match status" value="1"/>
</dbReference>
<feature type="transmembrane region" description="Helical" evidence="1">
    <location>
        <begin position="82"/>
        <end position="106"/>
    </location>
</feature>
<feature type="transmembrane region" description="Helical" evidence="1">
    <location>
        <begin position="118"/>
        <end position="137"/>
    </location>
</feature>
<keyword evidence="1" id="KW-0812">Transmembrane</keyword>
<sequence>MRIDWQDGAAGLMFAALGGVALWLGGDYAAGTTMRMGAGYFPRVLGTLLLVLGLALLVRAPLRAPRPLPPVAWRALLALGAAGMLFALLLAQAGLALTAVVMVVAARCARPALAAHETLSLALVLAALAVLVFPLALGLPLPRWPAF</sequence>
<evidence type="ECO:0000256" key="1">
    <source>
        <dbReference type="SAM" id="Phobius"/>
    </source>
</evidence>
<feature type="transmembrane region" description="Helical" evidence="1">
    <location>
        <begin position="12"/>
        <end position="31"/>
    </location>
</feature>
<organism evidence="3 4">
    <name type="scientific">Azoarcus sp. (strain BH72)</name>
    <dbReference type="NCBI Taxonomy" id="418699"/>
    <lineage>
        <taxon>Bacteria</taxon>
        <taxon>Pseudomonadati</taxon>
        <taxon>Pseudomonadota</taxon>
        <taxon>Betaproteobacteria</taxon>
        <taxon>Rhodocyclales</taxon>
        <taxon>Zoogloeaceae</taxon>
        <taxon>Azoarcus</taxon>
    </lineage>
</organism>
<gene>
    <name evidence="3" type="ordered locus">azo2386</name>
</gene>
<dbReference type="EMBL" id="AM406670">
    <property type="protein sequence ID" value="CAL95003.1"/>
    <property type="molecule type" value="Genomic_DNA"/>
</dbReference>
<dbReference type="RefSeq" id="WP_011766117.1">
    <property type="nucleotide sequence ID" value="NC_008702.1"/>
</dbReference>
<keyword evidence="4" id="KW-1185">Reference proteome</keyword>
<evidence type="ECO:0000313" key="3">
    <source>
        <dbReference type="EMBL" id="CAL95003.1"/>
    </source>
</evidence>
<feature type="transmembrane region" description="Helical" evidence="1">
    <location>
        <begin position="43"/>
        <end position="62"/>
    </location>
</feature>
<evidence type="ECO:0000313" key="4">
    <source>
        <dbReference type="Proteomes" id="UP000002588"/>
    </source>
</evidence>
<protein>
    <submittedName>
        <fullName evidence="3">Conserved hypothetical membrane protein</fullName>
    </submittedName>
</protein>
<name>A1K848_AZOSB</name>
<dbReference type="Proteomes" id="UP000002588">
    <property type="component" value="Chromosome"/>
</dbReference>
<dbReference type="KEGG" id="azo:azo2386"/>
<dbReference type="InterPro" id="IPR009936">
    <property type="entry name" value="DUF1468"/>
</dbReference>
<reference evidence="3 4" key="1">
    <citation type="journal article" date="2006" name="Nat. Biotechnol.">
        <title>Complete genome of the mutualistic, N2-fixing grass endophyte Azoarcus sp. strain BH72.</title>
        <authorList>
            <person name="Krause A."/>
            <person name="Ramakumar A."/>
            <person name="Bartels D."/>
            <person name="Battistoni F."/>
            <person name="Bekel T."/>
            <person name="Boch J."/>
            <person name="Boehm M."/>
            <person name="Friedrich F."/>
            <person name="Hurek T."/>
            <person name="Krause L."/>
            <person name="Linke B."/>
            <person name="McHardy A.C."/>
            <person name="Sarkar A."/>
            <person name="Schneiker S."/>
            <person name="Syed A.A."/>
            <person name="Thauer R."/>
            <person name="Vorhoelter F.-J."/>
            <person name="Weidner S."/>
            <person name="Puehler A."/>
            <person name="Reinhold-Hurek B."/>
            <person name="Kaiser O."/>
            <person name="Goesmann A."/>
        </authorList>
    </citation>
    <scope>NUCLEOTIDE SEQUENCE [LARGE SCALE GENOMIC DNA]</scope>
    <source>
        <strain evidence="3 4">BH72</strain>
    </source>
</reference>
<dbReference type="HOGENOM" id="CLU_108885_1_0_4"/>
<dbReference type="AlphaFoldDB" id="A1K848"/>
<dbReference type="STRING" id="62928.azo2386"/>
<keyword evidence="1" id="KW-0472">Membrane</keyword>
<evidence type="ECO:0000259" key="2">
    <source>
        <dbReference type="Pfam" id="PF07331"/>
    </source>
</evidence>
<proteinExistence type="predicted"/>
<accession>A1K848</accession>
<feature type="domain" description="DUF1468" evidence="2">
    <location>
        <begin position="9"/>
        <end position="142"/>
    </location>
</feature>
<keyword evidence="1" id="KW-1133">Transmembrane helix</keyword>